<gene>
    <name evidence="11" type="ORF">CDL23_10535</name>
    <name evidence="16" type="ORF">DW243_08405</name>
    <name evidence="15" type="ORF">DW812_04315</name>
    <name evidence="14" type="ORF">DWX36_05415</name>
    <name evidence="13" type="ORF">DWY88_04740</name>
    <name evidence="17" type="ORF">DWZ50_10995</name>
    <name evidence="12" type="ORF">DXC31_05885</name>
    <name evidence="8" type="ORF">G4958_11895</name>
    <name evidence="10" type="ORF">G4981_04480</name>
    <name evidence="9" type="ORF">G4993_04505</name>
    <name evidence="3" type="ORF">LIQ08_07135</name>
    <name evidence="2" type="ORF">LIQ10_03510</name>
    <name evidence="7" type="ORF">O4N78_07930</name>
    <name evidence="5" type="ORF">OZZ16_03935</name>
    <name evidence="4" type="ORF">OZZ17_02305</name>
    <name evidence="6" type="ORF">PNW85_05345</name>
</gene>
<feature type="transmembrane region" description="Helical" evidence="1">
    <location>
        <begin position="106"/>
        <end position="126"/>
    </location>
</feature>
<keyword evidence="1" id="KW-0812">Transmembrane</keyword>
<dbReference type="EMBL" id="QRTJ01000006">
    <property type="protein sequence ID" value="RGQ69943.1"/>
    <property type="molecule type" value="Genomic_DNA"/>
</dbReference>
<evidence type="ECO:0000313" key="9">
    <source>
        <dbReference type="EMBL" id="NSI57660.1"/>
    </source>
</evidence>
<evidence type="ECO:0000313" key="17">
    <source>
        <dbReference type="EMBL" id="RHM74742.1"/>
    </source>
</evidence>
<evidence type="ECO:0000313" key="21">
    <source>
        <dbReference type="Proteomes" id="UP000283981"/>
    </source>
</evidence>
<dbReference type="Proteomes" id="UP000260808">
    <property type="component" value="Unassembled WGS sequence"/>
</dbReference>
<sequence>MIEKKNVKKLAWVAVALVIMVLSMTVVSKAASNPENHKKTIEALDEKKADILKLTATSAAASTAIAAIPGDATTPIANKLTDLTSYFLIILVVIFLEKYLVTLTGYATFSILIPAACVLFAAGIGFNRTVLKILAAKIAAFGLVIFMIIPFSMNVSAMIEKTYESTMEETVKEAQDITNEIEKNTDSEGNIIEKALSKIKDGISGLLEKGEELLNQFIELIAVMLVTSCLIPIFIFLFMIWFIRMLFGVQINVPKGVSKQIAAKMPGRKKVRNDLN</sequence>
<evidence type="ECO:0000313" key="15">
    <source>
        <dbReference type="EMBL" id="RHD08073.1"/>
    </source>
</evidence>
<evidence type="ECO:0000313" key="8">
    <source>
        <dbReference type="EMBL" id="NSI20044.1"/>
    </source>
</evidence>
<dbReference type="GeneID" id="57433916"/>
<evidence type="ECO:0000313" key="5">
    <source>
        <dbReference type="EMBL" id="MCZ0689074.1"/>
    </source>
</evidence>
<keyword evidence="1" id="KW-1133">Transmembrane helix</keyword>
<dbReference type="Proteomes" id="UP001297422">
    <property type="component" value="Unassembled WGS sequence"/>
</dbReference>
<reference evidence="19 20" key="2">
    <citation type="submission" date="2018-08" db="EMBL/GenBank/DDBJ databases">
        <title>A genome reference for cultivated species of the human gut microbiota.</title>
        <authorList>
            <person name="Zou Y."/>
            <person name="Xue W."/>
            <person name="Luo G."/>
        </authorList>
    </citation>
    <scope>NUCLEOTIDE SEQUENCE [LARGE SCALE GENOMIC DNA]</scope>
    <source>
        <strain evidence="14 20">AF19-16AC</strain>
        <strain evidence="13 24">AF27-4BH</strain>
        <strain evidence="17 23">AF33-12</strain>
        <strain evidence="16 21">AM21-18</strain>
        <strain evidence="15 22">AM32-6</strain>
        <strain evidence="12 19">TF01-20-2</strain>
    </source>
</reference>
<evidence type="ECO:0000313" key="2">
    <source>
        <dbReference type="EMBL" id="MCB5492811.1"/>
    </source>
</evidence>
<evidence type="ECO:0000313" key="24">
    <source>
        <dbReference type="Proteomes" id="UP000286137"/>
    </source>
</evidence>
<dbReference type="Proteomes" id="UP000283834">
    <property type="component" value="Unassembled WGS sequence"/>
</dbReference>
<dbReference type="Proteomes" id="UP001297370">
    <property type="component" value="Unassembled WGS sequence"/>
</dbReference>
<evidence type="ECO:0008006" key="25">
    <source>
        <dbReference type="Google" id="ProtNLM"/>
    </source>
</evidence>
<reference evidence="11 18" key="1">
    <citation type="journal article" date="2017" name="Genome Med.">
        <title>A novel Ruminococcus gnavus clade enriched in inflammatory bowel disease patients.</title>
        <authorList>
            <person name="Hall A.B."/>
            <person name="Yassour M."/>
            <person name="Sauk J."/>
            <person name="Garner A."/>
            <person name="Jiang X."/>
            <person name="Arthur T."/>
            <person name="Lagoudas G.K."/>
            <person name="Vatanen T."/>
            <person name="Fornelos N."/>
            <person name="Wilson R."/>
            <person name="Bertha M."/>
            <person name="Cohen M."/>
            <person name="Garber J."/>
            <person name="Khalili H."/>
            <person name="Gevers D."/>
            <person name="Ananthakrishnan A.N."/>
            <person name="Kugathasan S."/>
            <person name="Lander E.S."/>
            <person name="Blainey P."/>
            <person name="Vlamakis H."/>
            <person name="Xavier R.J."/>
            <person name="Huttenhower C."/>
        </authorList>
    </citation>
    <scope>NUCLEOTIDE SEQUENCE [LARGE SCALE GENOMIC DNA]</scope>
    <source>
        <strain evidence="11 18">RJX1125</strain>
    </source>
</reference>
<dbReference type="EMBL" id="NIHT01000015">
    <property type="protein sequence ID" value="PLT74058.1"/>
    <property type="molecule type" value="Genomic_DNA"/>
</dbReference>
<dbReference type="AlphaFoldDB" id="A0A2N5P3E5"/>
<feature type="transmembrane region" description="Helical" evidence="1">
    <location>
        <begin position="138"/>
        <end position="159"/>
    </location>
</feature>
<dbReference type="Proteomes" id="UP000284472">
    <property type="component" value="Unassembled WGS sequence"/>
</dbReference>
<evidence type="ECO:0000313" key="14">
    <source>
        <dbReference type="EMBL" id="RGT40000.1"/>
    </source>
</evidence>
<keyword evidence="1" id="KW-0472">Membrane</keyword>
<reference evidence="8" key="3">
    <citation type="journal article" date="2020" name="Cell Host Microbe">
        <title>Functional and Genomic Variation between Human-Derived Isolates of Lachnospiraceae Reveals Inter- and Intra-Species Diversity.</title>
        <authorList>
            <person name="Sorbara M.T."/>
            <person name="Littmann E.R."/>
            <person name="Fontana E."/>
            <person name="Moody T.U."/>
            <person name="Kohout C.E."/>
            <person name="Gjonbalaj M."/>
            <person name="Eaton V."/>
            <person name="Seok R."/>
            <person name="Leiner I.M."/>
            <person name="Pamer E.G."/>
        </authorList>
    </citation>
    <scope>NUCLEOTIDE SEQUENCE</scope>
    <source>
        <strain evidence="10">MSK.11.9</strain>
        <strain evidence="9">MSK.15.32</strain>
        <strain evidence="8">MSK.22.53</strain>
    </source>
</reference>
<evidence type="ECO:0000313" key="6">
    <source>
        <dbReference type="EMBL" id="MDB8686101.1"/>
    </source>
</evidence>
<reference evidence="2" key="5">
    <citation type="submission" date="2021-10" db="EMBL/GenBank/DDBJ databases">
        <title>Collection of gut derived symbiotic bacterial strains cultured from healthy donors.</title>
        <authorList>
            <person name="Lin H."/>
            <person name="Littmann E."/>
            <person name="Claire K."/>
            <person name="Pamer E."/>
        </authorList>
    </citation>
    <scope>NUCLEOTIDE SEQUENCE</scope>
    <source>
        <strain evidence="3">MSK.23.18</strain>
        <strain evidence="2">MSK.23.4</strain>
    </source>
</reference>
<proteinExistence type="predicted"/>
<dbReference type="EMBL" id="JAJBOM010000007">
    <property type="protein sequence ID" value="MCB5618936.1"/>
    <property type="molecule type" value="Genomic_DNA"/>
</dbReference>
<organism evidence="15 22">
    <name type="scientific">Mediterraneibacter gnavus</name>
    <name type="common">Ruminococcus gnavus</name>
    <dbReference type="NCBI Taxonomy" id="33038"/>
    <lineage>
        <taxon>Bacteria</taxon>
        <taxon>Bacillati</taxon>
        <taxon>Bacillota</taxon>
        <taxon>Clostridia</taxon>
        <taxon>Lachnospirales</taxon>
        <taxon>Lachnospiraceae</taxon>
        <taxon>Mediterraneibacter</taxon>
    </lineage>
</organism>
<feature type="transmembrane region" description="Helical" evidence="1">
    <location>
        <begin position="220"/>
        <end position="243"/>
    </location>
</feature>
<dbReference type="EMBL" id="QSSX01000010">
    <property type="protein sequence ID" value="RGM23833.1"/>
    <property type="molecule type" value="Genomic_DNA"/>
</dbReference>
<evidence type="ECO:0000313" key="3">
    <source>
        <dbReference type="EMBL" id="MCB5618936.1"/>
    </source>
</evidence>
<dbReference type="EMBL" id="JAAIRM010000021">
    <property type="protein sequence ID" value="NSI20044.1"/>
    <property type="molecule type" value="Genomic_DNA"/>
</dbReference>
<dbReference type="Proteomes" id="UP001076974">
    <property type="component" value="Unassembled WGS sequence"/>
</dbReference>
<dbReference type="EMBL" id="JAAIRY010000004">
    <property type="protein sequence ID" value="NSI64533.1"/>
    <property type="molecule type" value="Genomic_DNA"/>
</dbReference>
<evidence type="ECO:0000313" key="18">
    <source>
        <dbReference type="Proteomes" id="UP000235093"/>
    </source>
</evidence>
<dbReference type="RefSeq" id="WP_004842117.1">
    <property type="nucleotide sequence ID" value="NZ_BAABSA010000018.1"/>
</dbReference>
<dbReference type="Proteomes" id="UP001296580">
    <property type="component" value="Unassembled WGS sequence"/>
</dbReference>
<dbReference type="Proteomes" id="UP001079535">
    <property type="component" value="Unassembled WGS sequence"/>
</dbReference>
<dbReference type="Proteomes" id="UP000235093">
    <property type="component" value="Unassembled WGS sequence"/>
</dbReference>
<evidence type="ECO:0000313" key="19">
    <source>
        <dbReference type="Proteomes" id="UP000260808"/>
    </source>
</evidence>
<evidence type="ECO:0000313" key="12">
    <source>
        <dbReference type="EMBL" id="RGM23833.1"/>
    </source>
</evidence>
<dbReference type="Proteomes" id="UP000285610">
    <property type="component" value="Unassembled WGS sequence"/>
</dbReference>
<reference evidence="4" key="6">
    <citation type="submission" date="2022-11" db="EMBL/GenBank/DDBJ databases">
        <title>Temperate bacteriophages infecting mucin-degrading bacterium Ruminococcus gnavus from the human gut.</title>
        <authorList>
            <person name="Buttimer C."/>
        </authorList>
    </citation>
    <scope>NUCLEOTIDE SEQUENCE</scope>
    <source>
        <strain evidence="4">CCUG 49994</strain>
        <strain evidence="5">CCUG 52279</strain>
    </source>
</reference>
<dbReference type="EMBL" id="QSIR01000004">
    <property type="protein sequence ID" value="RHD08073.1"/>
    <property type="molecule type" value="Genomic_DNA"/>
</dbReference>
<dbReference type="EMBL" id="JAAIRV010000005">
    <property type="protein sequence ID" value="NSI57660.1"/>
    <property type="molecule type" value="Genomic_DNA"/>
</dbReference>
<evidence type="ECO:0000313" key="16">
    <source>
        <dbReference type="EMBL" id="RHG84411.1"/>
    </source>
</evidence>
<reference evidence="7" key="7">
    <citation type="submission" date="2022-12" db="EMBL/GenBank/DDBJ databases">
        <title>Genome of R. gnavus strain RSHDN_120.</title>
        <authorList>
            <person name="Abdugheni R."/>
        </authorList>
    </citation>
    <scope>NUCLEOTIDE SEQUENCE</scope>
    <source>
        <strain evidence="7">RSHDN_120</strain>
    </source>
</reference>
<dbReference type="Proteomes" id="UP000283981">
    <property type="component" value="Unassembled WGS sequence"/>
</dbReference>
<dbReference type="EMBL" id="JAQMLA010000010">
    <property type="protein sequence ID" value="MDB8686101.1"/>
    <property type="molecule type" value="Genomic_DNA"/>
</dbReference>
<evidence type="ECO:0000313" key="13">
    <source>
        <dbReference type="EMBL" id="RGQ69943.1"/>
    </source>
</evidence>
<dbReference type="EMBL" id="QRWQ01000004">
    <property type="protein sequence ID" value="RGT40000.1"/>
    <property type="molecule type" value="Genomic_DNA"/>
</dbReference>
<evidence type="ECO:0000313" key="22">
    <source>
        <dbReference type="Proteomes" id="UP000284472"/>
    </source>
</evidence>
<feature type="transmembrane region" description="Helical" evidence="1">
    <location>
        <begin position="83"/>
        <end position="100"/>
    </location>
</feature>
<name>A0A2N5P3E5_MEDGN</name>
<dbReference type="Proteomes" id="UP000286137">
    <property type="component" value="Unassembled WGS sequence"/>
</dbReference>
<evidence type="ECO:0000313" key="11">
    <source>
        <dbReference type="EMBL" id="PLT74058.1"/>
    </source>
</evidence>
<dbReference type="EMBL" id="JAPRBD010000002">
    <property type="protein sequence ID" value="MCZ0689074.1"/>
    <property type="molecule type" value="Genomic_DNA"/>
</dbReference>
<evidence type="ECO:0000313" key="4">
    <source>
        <dbReference type="EMBL" id="MCZ0666370.1"/>
    </source>
</evidence>
<dbReference type="EMBL" id="JAJBNC010000004">
    <property type="protein sequence ID" value="MCB5492811.1"/>
    <property type="molecule type" value="Genomic_DNA"/>
</dbReference>
<dbReference type="EMBL" id="QRIS01000012">
    <property type="protein sequence ID" value="RHG84411.1"/>
    <property type="molecule type" value="Genomic_DNA"/>
</dbReference>
<reference evidence="6" key="8">
    <citation type="submission" date="2023-01" db="EMBL/GenBank/DDBJ databases">
        <title>Human gut microbiome strain richness.</title>
        <authorList>
            <person name="Chen-Liaw A."/>
        </authorList>
    </citation>
    <scope>NUCLEOTIDE SEQUENCE</scope>
    <source>
        <strain evidence="6">RTP21484st1_H11_RTP21484_190118</strain>
    </source>
</reference>
<evidence type="ECO:0000313" key="10">
    <source>
        <dbReference type="EMBL" id="NSI64533.1"/>
    </source>
</evidence>
<protein>
    <recommendedName>
        <fullName evidence="25">Beta-carotene 15,15'-monooxygenase</fullName>
    </recommendedName>
</protein>
<accession>A0A2N5P3E5</accession>
<dbReference type="EMBL" id="QRQE01000026">
    <property type="protein sequence ID" value="RHM74742.1"/>
    <property type="molecule type" value="Genomic_DNA"/>
</dbReference>
<comment type="caution">
    <text evidence="15">The sequence shown here is derived from an EMBL/GenBank/DDBJ whole genome shotgun (WGS) entry which is preliminary data.</text>
</comment>
<dbReference type="Proteomes" id="UP001212160">
    <property type="component" value="Unassembled WGS sequence"/>
</dbReference>
<evidence type="ECO:0000256" key="1">
    <source>
        <dbReference type="SAM" id="Phobius"/>
    </source>
</evidence>
<dbReference type="Proteomes" id="UP001296643">
    <property type="component" value="Unassembled WGS sequence"/>
</dbReference>
<dbReference type="Proteomes" id="UP001149331">
    <property type="component" value="Unassembled WGS sequence"/>
</dbReference>
<reference evidence="8" key="4">
    <citation type="submission" date="2020-02" db="EMBL/GenBank/DDBJ databases">
        <authorList>
            <person name="Littmann E."/>
            <person name="Sorbara M."/>
        </authorList>
    </citation>
    <scope>NUCLEOTIDE SEQUENCE</scope>
    <source>
        <strain evidence="10">MSK.11.9</strain>
        <strain evidence="9">MSK.15.32</strain>
        <strain evidence="8">MSK.22.53</strain>
    </source>
</reference>
<evidence type="ECO:0000313" key="20">
    <source>
        <dbReference type="Proteomes" id="UP000283834"/>
    </source>
</evidence>
<dbReference type="EMBL" id="JAPZEG010000008">
    <property type="protein sequence ID" value="MDE1203496.1"/>
    <property type="molecule type" value="Genomic_DNA"/>
</dbReference>
<evidence type="ECO:0000313" key="7">
    <source>
        <dbReference type="EMBL" id="MDE1203496.1"/>
    </source>
</evidence>
<dbReference type="Proteomes" id="UP001296581">
    <property type="component" value="Unassembled WGS sequence"/>
</dbReference>
<dbReference type="EMBL" id="JAPRAY010000002">
    <property type="protein sequence ID" value="MCZ0666370.1"/>
    <property type="molecule type" value="Genomic_DNA"/>
</dbReference>
<evidence type="ECO:0000313" key="23">
    <source>
        <dbReference type="Proteomes" id="UP000285610"/>
    </source>
</evidence>